<dbReference type="PANTHER" id="PTHR11487:SF0">
    <property type="entry name" value="S-ACYL FATTY ACID SYNTHASE THIOESTERASE, MEDIUM CHAIN"/>
    <property type="match status" value="1"/>
</dbReference>
<evidence type="ECO:0000256" key="1">
    <source>
        <dbReference type="ARBA" id="ARBA00007169"/>
    </source>
</evidence>
<reference evidence="7 8" key="1">
    <citation type="submission" date="2023-07" db="EMBL/GenBank/DDBJ databases">
        <authorList>
            <person name="Girao M."/>
            <person name="Carvalho M.F."/>
        </authorList>
    </citation>
    <scope>NUCLEOTIDE SEQUENCE [LARGE SCALE GENOMIC DNA]</scope>
    <source>
        <strain evidence="7 8">YIM65754</strain>
    </source>
</reference>
<evidence type="ECO:0000259" key="6">
    <source>
        <dbReference type="SMART" id="SM00824"/>
    </source>
</evidence>
<keyword evidence="3 7" id="KW-0378">Hydrolase</keyword>
<comment type="catalytic activity">
    <reaction evidence="4">
        <text>a fatty acyl-CoA + H2O = a fatty acid + CoA + H(+)</text>
        <dbReference type="Rhea" id="RHEA:16781"/>
        <dbReference type="ChEBI" id="CHEBI:15377"/>
        <dbReference type="ChEBI" id="CHEBI:15378"/>
        <dbReference type="ChEBI" id="CHEBI:28868"/>
        <dbReference type="ChEBI" id="CHEBI:57287"/>
        <dbReference type="ChEBI" id="CHEBI:77636"/>
    </reaction>
</comment>
<dbReference type="Pfam" id="PF00975">
    <property type="entry name" value="Thioesterase"/>
    <property type="match status" value="1"/>
</dbReference>
<dbReference type="SUPFAM" id="SSF53474">
    <property type="entry name" value="alpha/beta-Hydrolases"/>
    <property type="match status" value="1"/>
</dbReference>
<keyword evidence="8" id="KW-1185">Reference proteome</keyword>
<evidence type="ECO:0000256" key="3">
    <source>
        <dbReference type="ARBA" id="ARBA00022801"/>
    </source>
</evidence>
<evidence type="ECO:0000256" key="5">
    <source>
        <dbReference type="SAM" id="MobiDB-lite"/>
    </source>
</evidence>
<dbReference type="Gene3D" id="3.40.50.1820">
    <property type="entry name" value="alpha/beta hydrolase"/>
    <property type="match status" value="1"/>
</dbReference>
<feature type="domain" description="Thioesterase TesA-like" evidence="6">
    <location>
        <begin position="30"/>
        <end position="215"/>
    </location>
</feature>
<comment type="caution">
    <text evidence="7">The sequence shown here is derived from an EMBL/GenBank/DDBJ whole genome shotgun (WGS) entry which is preliminary data.</text>
</comment>
<proteinExistence type="inferred from homology"/>
<dbReference type="InterPro" id="IPR001031">
    <property type="entry name" value="Thioesterase"/>
</dbReference>
<evidence type="ECO:0000313" key="8">
    <source>
        <dbReference type="Proteomes" id="UP001336020"/>
    </source>
</evidence>
<name>A0ABU7LGW1_9NOCA</name>
<dbReference type="InterPro" id="IPR012223">
    <property type="entry name" value="TEII"/>
</dbReference>
<gene>
    <name evidence="7" type="ORF">Q7514_21750</name>
</gene>
<evidence type="ECO:0000256" key="2">
    <source>
        <dbReference type="ARBA" id="ARBA00015007"/>
    </source>
</evidence>
<accession>A0ABU7LGW1</accession>
<dbReference type="Proteomes" id="UP001336020">
    <property type="component" value="Unassembled WGS sequence"/>
</dbReference>
<sequence>MLHNVGNTTSPSLRTVRSTLSARHRLVMLPHAGGGASYYRRLATGIAPDVDVIVVQYPGREDRIDDSPSDSIIALADSIAREISATEMDAPILFGHSMGALVAFEVARRLESDGRPASAPHHVVLSGRGPQPPSSTVHRSSDDELVRTIEELGATPAGLLDDADIRAMLLGPIRDDYRLVETYRLEPAPPLTADITTFAGVDDPTVEPSAVRAWQQMTRGRYRSEVFPGGHFFPAENTDTFREALDRVMSPRGADS</sequence>
<dbReference type="RefSeq" id="WP_330135337.1">
    <property type="nucleotide sequence ID" value="NZ_JAUTXY010000011.1"/>
</dbReference>
<dbReference type="SMART" id="SM00824">
    <property type="entry name" value="PKS_TE"/>
    <property type="match status" value="1"/>
</dbReference>
<dbReference type="InterPro" id="IPR020802">
    <property type="entry name" value="TesA-like"/>
</dbReference>
<evidence type="ECO:0000313" key="7">
    <source>
        <dbReference type="EMBL" id="MEE2060147.1"/>
    </source>
</evidence>
<organism evidence="7 8">
    <name type="scientific">Rhodococcus artemisiae</name>
    <dbReference type="NCBI Taxonomy" id="714159"/>
    <lineage>
        <taxon>Bacteria</taxon>
        <taxon>Bacillati</taxon>
        <taxon>Actinomycetota</taxon>
        <taxon>Actinomycetes</taxon>
        <taxon>Mycobacteriales</taxon>
        <taxon>Nocardiaceae</taxon>
        <taxon>Rhodococcus</taxon>
    </lineage>
</organism>
<comment type="similarity">
    <text evidence="1">Belongs to the thioesterase family.</text>
</comment>
<protein>
    <recommendedName>
        <fullName evidence="2">Thioesterase TesA</fullName>
    </recommendedName>
</protein>
<dbReference type="EMBL" id="JAUTXY010000011">
    <property type="protein sequence ID" value="MEE2060147.1"/>
    <property type="molecule type" value="Genomic_DNA"/>
</dbReference>
<dbReference type="InterPro" id="IPR029058">
    <property type="entry name" value="AB_hydrolase_fold"/>
</dbReference>
<feature type="region of interest" description="Disordered" evidence="5">
    <location>
        <begin position="115"/>
        <end position="141"/>
    </location>
</feature>
<evidence type="ECO:0000256" key="4">
    <source>
        <dbReference type="ARBA" id="ARBA00024293"/>
    </source>
</evidence>
<dbReference type="GO" id="GO:0016787">
    <property type="term" value="F:hydrolase activity"/>
    <property type="evidence" value="ECO:0007669"/>
    <property type="project" value="UniProtKB-KW"/>
</dbReference>
<dbReference type="PANTHER" id="PTHR11487">
    <property type="entry name" value="THIOESTERASE"/>
    <property type="match status" value="1"/>
</dbReference>